<evidence type="ECO:0000256" key="2">
    <source>
        <dbReference type="ARBA" id="ARBA00023002"/>
    </source>
</evidence>
<dbReference type="InterPro" id="IPR036812">
    <property type="entry name" value="NAD(P)_OxRdtase_dom_sf"/>
</dbReference>
<keyword evidence="8" id="KW-1185">Reference proteome</keyword>
<evidence type="ECO:0000256" key="4">
    <source>
        <dbReference type="PIRSR" id="PIRSR000097-2"/>
    </source>
</evidence>
<dbReference type="PROSITE" id="PS00798">
    <property type="entry name" value="ALDOKETO_REDUCTASE_1"/>
    <property type="match status" value="1"/>
</dbReference>
<dbReference type="PANTHER" id="PTHR43827">
    <property type="entry name" value="2,5-DIKETO-D-GLUCONIC ACID REDUCTASE"/>
    <property type="match status" value="1"/>
</dbReference>
<keyword evidence="2" id="KW-0560">Oxidoreductase</keyword>
<dbReference type="EMBL" id="JTFC01000031">
    <property type="protein sequence ID" value="RUS55013.1"/>
    <property type="molecule type" value="Genomic_DNA"/>
</dbReference>
<feature type="binding site" evidence="4">
    <location>
        <position position="112"/>
    </location>
    <ligand>
        <name>substrate</name>
    </ligand>
</feature>
<dbReference type="OrthoDB" id="9804790at2"/>
<sequence>MSKTIELNNGLLIPRVGYGTFRVPEGADLAAAVKTAIKEGYRLIDTAAIYENEASVGQGIREAIAEGLVTREELFITSKAWNDGISYEETLQAYDDALARMELDYLDLYLLHWPGTKNDFIPQWEALEKIYADKRVKSIGVSNFHVHHLEKLLKETTIVPAVNQIELNPLQTQKQVHAFCIEKGIQIEAWSPLMNAEILEHATLKTIASKYGKTTAQIILRWQTQTDIVTIPKSMTSSRIAENIAIFDFDLDGEDILLIEALNEDGHYGPDPEGFDFGR</sequence>
<dbReference type="PROSITE" id="PS00062">
    <property type="entry name" value="ALDOKETO_REDUCTASE_2"/>
    <property type="match status" value="1"/>
</dbReference>
<dbReference type="AlphaFoldDB" id="A0A433RS75"/>
<dbReference type="PROSITE" id="PS00063">
    <property type="entry name" value="ALDOKETO_REDUCTASE_3"/>
    <property type="match status" value="1"/>
</dbReference>
<organism evidence="7 8">
    <name type="scientific">Candidatus Kurthia intestinigallinarum</name>
    <dbReference type="NCBI Taxonomy" id="1562256"/>
    <lineage>
        <taxon>Bacteria</taxon>
        <taxon>Bacillati</taxon>
        <taxon>Bacillota</taxon>
        <taxon>Bacilli</taxon>
        <taxon>Bacillales</taxon>
        <taxon>Caryophanaceae</taxon>
        <taxon>Kurthia</taxon>
    </lineage>
</organism>
<accession>A0A433RS75</accession>
<dbReference type="Pfam" id="PF00248">
    <property type="entry name" value="Aldo_ket_red"/>
    <property type="match status" value="1"/>
</dbReference>
<dbReference type="PANTHER" id="PTHR43827:SF1">
    <property type="entry name" value="2,5-DIKETO-D-GLUCONIC ACID REDUCTASE"/>
    <property type="match status" value="1"/>
</dbReference>
<evidence type="ECO:0000313" key="7">
    <source>
        <dbReference type="EMBL" id="RUS55013.1"/>
    </source>
</evidence>
<dbReference type="Gene3D" id="3.20.20.100">
    <property type="entry name" value="NADP-dependent oxidoreductase domain"/>
    <property type="match status" value="1"/>
</dbReference>
<dbReference type="GO" id="GO:0016491">
    <property type="term" value="F:oxidoreductase activity"/>
    <property type="evidence" value="ECO:0007669"/>
    <property type="project" value="UniProtKB-KW"/>
</dbReference>
<dbReference type="PIRSF" id="PIRSF000097">
    <property type="entry name" value="AKR"/>
    <property type="match status" value="1"/>
</dbReference>
<feature type="site" description="Lowers pKa of active site Tyr" evidence="5">
    <location>
        <position position="79"/>
    </location>
</feature>
<dbReference type="InterPro" id="IPR020471">
    <property type="entry name" value="AKR"/>
</dbReference>
<dbReference type="RefSeq" id="WP_126990522.1">
    <property type="nucleotide sequence ID" value="NZ_JTFC01000031.1"/>
</dbReference>
<evidence type="ECO:0000256" key="1">
    <source>
        <dbReference type="ARBA" id="ARBA00007905"/>
    </source>
</evidence>
<dbReference type="InterPro" id="IPR023210">
    <property type="entry name" value="NADP_OxRdtase_dom"/>
</dbReference>
<proteinExistence type="inferred from homology"/>
<comment type="similarity">
    <text evidence="1">Belongs to the aldo/keto reductase family.</text>
</comment>
<dbReference type="InterPro" id="IPR018170">
    <property type="entry name" value="Aldo/ket_reductase_CS"/>
</dbReference>
<comment type="caution">
    <text evidence="7">The sequence shown here is derived from an EMBL/GenBank/DDBJ whole genome shotgun (WGS) entry which is preliminary data.</text>
</comment>
<feature type="active site" description="Proton donor" evidence="3">
    <location>
        <position position="50"/>
    </location>
</feature>
<evidence type="ECO:0000256" key="5">
    <source>
        <dbReference type="PIRSR" id="PIRSR000097-3"/>
    </source>
</evidence>
<name>A0A433RS75_9BACL</name>
<evidence type="ECO:0000313" key="8">
    <source>
        <dbReference type="Proteomes" id="UP000288623"/>
    </source>
</evidence>
<dbReference type="FunFam" id="3.20.20.100:FF:000015">
    <property type="entry name" value="Oxidoreductase, aldo/keto reductase family"/>
    <property type="match status" value="1"/>
</dbReference>
<feature type="domain" description="NADP-dependent oxidoreductase" evidence="6">
    <location>
        <begin position="16"/>
        <end position="264"/>
    </location>
</feature>
<reference evidence="7 8" key="1">
    <citation type="submission" date="2014-11" db="EMBL/GenBank/DDBJ databases">
        <title>Genome sequence and analysis of novel Kurthia sp.</title>
        <authorList>
            <person name="Lawson J.N."/>
            <person name="Gonzalez J.E."/>
            <person name="Rinauldi L."/>
            <person name="Xuan Z."/>
            <person name="Firman A."/>
            <person name="Shaddox L."/>
            <person name="Trudeau A."/>
            <person name="Shah S."/>
            <person name="Reiman D."/>
        </authorList>
    </citation>
    <scope>NUCLEOTIDE SEQUENCE [LARGE SCALE GENOMIC DNA]</scope>
    <source>
        <strain evidence="7 8">3B1D</strain>
    </source>
</reference>
<evidence type="ECO:0000259" key="6">
    <source>
        <dbReference type="Pfam" id="PF00248"/>
    </source>
</evidence>
<dbReference type="PRINTS" id="PR00069">
    <property type="entry name" value="ALDKETRDTASE"/>
</dbReference>
<evidence type="ECO:0000256" key="3">
    <source>
        <dbReference type="PIRSR" id="PIRSR000097-1"/>
    </source>
</evidence>
<dbReference type="Proteomes" id="UP000288623">
    <property type="component" value="Unassembled WGS sequence"/>
</dbReference>
<gene>
    <name evidence="7" type="ORF">QI30_08540</name>
</gene>
<protein>
    <submittedName>
        <fullName evidence="7">Glyoxal reductase</fullName>
    </submittedName>
</protein>
<dbReference type="SUPFAM" id="SSF51430">
    <property type="entry name" value="NAD(P)-linked oxidoreductase"/>
    <property type="match status" value="1"/>
</dbReference>